<reference evidence="1 2" key="1">
    <citation type="journal article" date="2011" name="Int. J. Syst. Evol. Microbiol.">
        <title>Hymenobacter yonginensis sp. nov., isolated from a mesotrophic artificial lake.</title>
        <authorList>
            <person name="Joung Y."/>
            <person name="Cho S.H."/>
            <person name="Kim H."/>
            <person name="Kim S.B."/>
            <person name="Joh K."/>
        </authorList>
    </citation>
    <scope>NUCLEOTIDE SEQUENCE [LARGE SCALE GENOMIC DNA]</scope>
    <source>
        <strain evidence="1 2">KCTC 22745</strain>
    </source>
</reference>
<gene>
    <name evidence="1" type="ORF">O9Z63_08500</name>
</gene>
<evidence type="ECO:0008006" key="3">
    <source>
        <dbReference type="Google" id="ProtNLM"/>
    </source>
</evidence>
<evidence type="ECO:0000313" key="2">
    <source>
        <dbReference type="Proteomes" id="UP001211872"/>
    </source>
</evidence>
<evidence type="ECO:0000313" key="1">
    <source>
        <dbReference type="EMBL" id="WBO86289.1"/>
    </source>
</evidence>
<accession>A0ABY7PTR4</accession>
<sequence>METDYEPKVIGVCDGMSQLESGPDFYKENLWFLSIFLSSKEEFKTKWIQRAEIKYYHKLNNILFRKESIATDIMQFGIRGYIVSEKVRGILSDCILPNHQFFDITIDNNKSGIQYWWLVYDLEKGTNTINFNKCIFDFRRHNKYSDKKINTYTEYMSTFLESGIAPKATKLVFNRNFNTSYDIWGTQFLSLTESYISQHLHETFLKNQVTGFRAFKPKCELVFE</sequence>
<protein>
    <recommendedName>
        <fullName evidence="3">DUF3800 domain-containing protein</fullName>
    </recommendedName>
</protein>
<name>A0ABY7PTR4_9BACT</name>
<dbReference type="Proteomes" id="UP001211872">
    <property type="component" value="Chromosome"/>
</dbReference>
<dbReference type="RefSeq" id="WP_270128874.1">
    <property type="nucleotide sequence ID" value="NZ_CP115396.1"/>
</dbReference>
<keyword evidence="2" id="KW-1185">Reference proteome</keyword>
<dbReference type="EMBL" id="CP115396">
    <property type="protein sequence ID" value="WBO86289.1"/>
    <property type="molecule type" value="Genomic_DNA"/>
</dbReference>
<organism evidence="1 2">
    <name type="scientific">Hymenobacter yonginensis</name>
    <dbReference type="NCBI Taxonomy" id="748197"/>
    <lineage>
        <taxon>Bacteria</taxon>
        <taxon>Pseudomonadati</taxon>
        <taxon>Bacteroidota</taxon>
        <taxon>Cytophagia</taxon>
        <taxon>Cytophagales</taxon>
        <taxon>Hymenobacteraceae</taxon>
        <taxon>Hymenobacter</taxon>
    </lineage>
</organism>
<proteinExistence type="predicted"/>